<comment type="caution">
    <text evidence="1">The sequence shown here is derived from an EMBL/GenBank/DDBJ whole genome shotgun (WGS) entry which is preliminary data.</text>
</comment>
<evidence type="ECO:0000313" key="1">
    <source>
        <dbReference type="EMBL" id="PHV72156.1"/>
    </source>
</evidence>
<keyword evidence="2" id="KW-1185">Reference proteome</keyword>
<accession>A0AC61DHV9</accession>
<reference evidence="1" key="1">
    <citation type="submission" date="2017-10" db="EMBL/GenBank/DDBJ databases">
        <title>Genome sequence of cellulolytic Lachnospiraceae bacterium XHS1971 isolated from hotspring sediment.</title>
        <authorList>
            <person name="Vasudevan G."/>
            <person name="Joshi A.J."/>
            <person name="Hivarkar S."/>
            <person name="Lanjekar V.B."/>
            <person name="Dhakephalkar P.K."/>
            <person name="Dagar S."/>
        </authorList>
    </citation>
    <scope>NUCLEOTIDE SEQUENCE</scope>
    <source>
        <strain evidence="1">XHS1971</strain>
    </source>
</reference>
<sequence>MLYKEIIRDSNGKPIDTGAIVKHGNKRGIVLEDEFEGQYAVLENGTKLRVKDYCKKLSVVYCKRGVNHASRK</sequence>
<dbReference type="Proteomes" id="UP000224460">
    <property type="component" value="Unassembled WGS sequence"/>
</dbReference>
<protein>
    <submittedName>
        <fullName evidence="1">Uncharacterized protein</fullName>
    </submittedName>
</protein>
<evidence type="ECO:0000313" key="2">
    <source>
        <dbReference type="Proteomes" id="UP000224460"/>
    </source>
</evidence>
<gene>
    <name evidence="1" type="ORF">CS063_01385</name>
</gene>
<name>A0AC61DHV9_9FIRM</name>
<organism evidence="1 2">
    <name type="scientific">Sporanaerobium hydrogeniformans</name>
    <dbReference type="NCBI Taxonomy" id="3072179"/>
    <lineage>
        <taxon>Bacteria</taxon>
        <taxon>Bacillati</taxon>
        <taxon>Bacillota</taxon>
        <taxon>Clostridia</taxon>
        <taxon>Lachnospirales</taxon>
        <taxon>Lachnospiraceae</taxon>
        <taxon>Sporanaerobium</taxon>
    </lineage>
</organism>
<dbReference type="EMBL" id="PEDL01000001">
    <property type="protein sequence ID" value="PHV72156.1"/>
    <property type="molecule type" value="Genomic_DNA"/>
</dbReference>
<proteinExistence type="predicted"/>